<evidence type="ECO:0000256" key="3">
    <source>
        <dbReference type="ARBA" id="ARBA00007379"/>
    </source>
</evidence>
<gene>
    <name evidence="14" type="ORF">UFOPK1581_00199</name>
</gene>
<keyword evidence="5" id="KW-1003">Cell membrane</keyword>
<reference evidence="14" key="1">
    <citation type="submission" date="2020-05" db="EMBL/GenBank/DDBJ databases">
        <authorList>
            <person name="Chiriac C."/>
            <person name="Salcher M."/>
            <person name="Ghai R."/>
            <person name="Kavagutti S V."/>
        </authorList>
    </citation>
    <scope>NUCLEOTIDE SEQUENCE</scope>
</reference>
<proteinExistence type="inferred from homology"/>
<dbReference type="PANTHER" id="PTHR47755:SF1">
    <property type="entry name" value="CELL DIVISION PROTEIN FTSX"/>
    <property type="match status" value="1"/>
</dbReference>
<evidence type="ECO:0000313" key="14">
    <source>
        <dbReference type="EMBL" id="CAB4551387.1"/>
    </source>
</evidence>
<evidence type="ECO:0000256" key="11">
    <source>
        <dbReference type="SAM" id="Phobius"/>
    </source>
</evidence>
<dbReference type="GO" id="GO:0051301">
    <property type="term" value="P:cell division"/>
    <property type="evidence" value="ECO:0007669"/>
    <property type="project" value="UniProtKB-KW"/>
</dbReference>
<comment type="subcellular location">
    <subcellularLocation>
        <location evidence="2">Cell membrane</location>
        <topology evidence="2">Multi-pass membrane protein</topology>
    </subcellularLocation>
</comment>
<dbReference type="GO" id="GO:0005886">
    <property type="term" value="C:plasma membrane"/>
    <property type="evidence" value="ECO:0007669"/>
    <property type="project" value="UniProtKB-SubCell"/>
</dbReference>
<dbReference type="NCBIfam" id="NF038346">
    <property type="entry name" value="FtsX_actino"/>
    <property type="match status" value="1"/>
</dbReference>
<feature type="domain" description="FtsX extracellular" evidence="13">
    <location>
        <begin position="57"/>
        <end position="161"/>
    </location>
</feature>
<name>A0A6J6CJ49_9ZZZZ</name>
<evidence type="ECO:0000256" key="5">
    <source>
        <dbReference type="ARBA" id="ARBA00022475"/>
    </source>
</evidence>
<evidence type="ECO:0000256" key="7">
    <source>
        <dbReference type="ARBA" id="ARBA00022692"/>
    </source>
</evidence>
<feature type="transmembrane region" description="Helical" evidence="11">
    <location>
        <begin position="276"/>
        <end position="298"/>
    </location>
</feature>
<evidence type="ECO:0000256" key="10">
    <source>
        <dbReference type="ARBA" id="ARBA00023306"/>
    </source>
</evidence>
<evidence type="ECO:0000259" key="12">
    <source>
        <dbReference type="Pfam" id="PF02687"/>
    </source>
</evidence>
<dbReference type="Gene3D" id="3.30.70.3040">
    <property type="match status" value="1"/>
</dbReference>
<feature type="transmembrane region" description="Helical" evidence="11">
    <location>
        <begin position="171"/>
        <end position="201"/>
    </location>
</feature>
<evidence type="ECO:0000256" key="2">
    <source>
        <dbReference type="ARBA" id="ARBA00004651"/>
    </source>
</evidence>
<evidence type="ECO:0000256" key="9">
    <source>
        <dbReference type="ARBA" id="ARBA00023136"/>
    </source>
</evidence>
<organism evidence="14">
    <name type="scientific">freshwater metagenome</name>
    <dbReference type="NCBI Taxonomy" id="449393"/>
    <lineage>
        <taxon>unclassified sequences</taxon>
        <taxon>metagenomes</taxon>
        <taxon>ecological metagenomes</taxon>
    </lineage>
</organism>
<dbReference type="InterPro" id="IPR047929">
    <property type="entry name" value="FtsX_actino"/>
</dbReference>
<keyword evidence="6" id="KW-0132">Cell division</keyword>
<dbReference type="AlphaFoldDB" id="A0A6J6CJ49"/>
<feature type="transmembrane region" description="Helical" evidence="11">
    <location>
        <begin position="238"/>
        <end position="256"/>
    </location>
</feature>
<accession>A0A6J6CJ49</accession>
<dbReference type="PIRSF" id="PIRSF003097">
    <property type="entry name" value="FtsX"/>
    <property type="match status" value="1"/>
</dbReference>
<keyword evidence="7 11" id="KW-0812">Transmembrane</keyword>
<sequence length="304" mass="33348">MRFGFMLSEVAEGLRRNLAMVVSIILVTFISLTFVGTASLLQLQIGQMKNYWYDRAQVAIYLCTDVSPEATCPRGEAAEDVKLQVQERLDSPTLVPFIEKYYFEDHEQAFANFQEQFAGNAVAQYVKPEQLNETFWVNLHDPNQSPILTESFAGLAGVEEVRDQRSYLDQIFLILNIASLAAVSIAALMLVSSALLISTTIRLSAFSRRRELGIMRLVGASNFSIQLPFILEGVVAALIGSILAGVTVLALIQFFVQGFLAQSLPFTSFVGLSDGMLVVPLLIAVGIVLAAAASGLAIRRYLKI</sequence>
<evidence type="ECO:0000256" key="8">
    <source>
        <dbReference type="ARBA" id="ARBA00022989"/>
    </source>
</evidence>
<dbReference type="Pfam" id="PF18075">
    <property type="entry name" value="FtsX_ECD"/>
    <property type="match status" value="1"/>
</dbReference>
<keyword evidence="9 11" id="KW-0472">Membrane</keyword>
<feature type="transmembrane region" description="Helical" evidence="11">
    <location>
        <begin position="20"/>
        <end position="41"/>
    </location>
</feature>
<dbReference type="InterPro" id="IPR004513">
    <property type="entry name" value="FtsX"/>
</dbReference>
<evidence type="ECO:0000256" key="1">
    <source>
        <dbReference type="ARBA" id="ARBA00003552"/>
    </source>
</evidence>
<dbReference type="InterPro" id="IPR040690">
    <property type="entry name" value="FtsX_ECD"/>
</dbReference>
<evidence type="ECO:0000256" key="4">
    <source>
        <dbReference type="ARBA" id="ARBA00021907"/>
    </source>
</evidence>
<evidence type="ECO:0000256" key="6">
    <source>
        <dbReference type="ARBA" id="ARBA00022618"/>
    </source>
</evidence>
<keyword evidence="10" id="KW-0131">Cell cycle</keyword>
<dbReference type="EMBL" id="CAEZTB010000017">
    <property type="protein sequence ID" value="CAB4551387.1"/>
    <property type="molecule type" value="Genomic_DNA"/>
</dbReference>
<evidence type="ECO:0000259" key="13">
    <source>
        <dbReference type="Pfam" id="PF18075"/>
    </source>
</evidence>
<comment type="function">
    <text evidence="1">Part of the ABC transporter FtsEX involved in cellular division.</text>
</comment>
<dbReference type="PANTHER" id="PTHR47755">
    <property type="entry name" value="CELL DIVISION PROTEIN FTSX"/>
    <property type="match status" value="1"/>
</dbReference>
<comment type="similarity">
    <text evidence="3">Belongs to the ABC-4 integral membrane protein family. FtsX subfamily.</text>
</comment>
<feature type="domain" description="ABC3 transporter permease C-terminal" evidence="12">
    <location>
        <begin position="184"/>
        <end position="303"/>
    </location>
</feature>
<keyword evidence="8 11" id="KW-1133">Transmembrane helix</keyword>
<protein>
    <recommendedName>
        <fullName evidence="4">Cell division protein FtsX</fullName>
    </recommendedName>
</protein>
<dbReference type="Pfam" id="PF02687">
    <property type="entry name" value="FtsX"/>
    <property type="match status" value="1"/>
</dbReference>
<dbReference type="InterPro" id="IPR003838">
    <property type="entry name" value="ABC3_permease_C"/>
</dbReference>